<reference evidence="3 4" key="1">
    <citation type="journal article" date="2014" name="Genome Announc.">
        <title>Draft Genome Sequences of Two Vibrionaceae Species, Vibrio ponticus C121 and Photobacterium aphoticum C119, Isolated as Coral Reef Microbiota.</title>
        <authorList>
            <person name="Al-saari N."/>
            <person name="Meirelles P.M."/>
            <person name="Mino S."/>
            <person name="Suda W."/>
            <person name="Oshima K."/>
            <person name="Hattori M."/>
            <person name="Ohkuma M."/>
            <person name="Thompson F.L."/>
            <person name="Gomez-Gil B."/>
            <person name="Sawabe T."/>
            <person name="Sawabe T."/>
        </authorList>
    </citation>
    <scope>NUCLEOTIDE SEQUENCE [LARGE SCALE GENOMIC DNA]</scope>
    <source>
        <strain evidence="3 4">JCM 19237</strain>
    </source>
</reference>
<proteinExistence type="predicted"/>
<feature type="signal peptide" evidence="1">
    <location>
        <begin position="1"/>
        <end position="24"/>
    </location>
</feature>
<feature type="chain" id="PRO_5001862159" evidence="1">
    <location>
        <begin position="25"/>
        <end position="134"/>
    </location>
</feature>
<evidence type="ECO:0000313" key="3">
    <source>
        <dbReference type="EMBL" id="GAL07589.1"/>
    </source>
</evidence>
<accession>A0A090R0G4</accession>
<dbReference type="InterPro" id="IPR037066">
    <property type="entry name" value="Plug_dom_sf"/>
</dbReference>
<evidence type="ECO:0000259" key="2">
    <source>
        <dbReference type="Pfam" id="PF07715"/>
    </source>
</evidence>
<comment type="caution">
    <text evidence="3">The sequence shown here is derived from an EMBL/GenBank/DDBJ whole genome shotgun (WGS) entry which is preliminary data.</text>
</comment>
<evidence type="ECO:0000313" key="4">
    <source>
        <dbReference type="Proteomes" id="UP000029227"/>
    </source>
</evidence>
<dbReference type="PANTHER" id="PTHR47234:SF3">
    <property type="entry name" value="SECRETIN_TONB SHORT N-TERMINAL DOMAIN-CONTAINING PROTEIN"/>
    <property type="match status" value="1"/>
</dbReference>
<dbReference type="STRING" id="754436.JCM19237_827"/>
<dbReference type="AlphaFoldDB" id="A0A090R0G4"/>
<dbReference type="PANTHER" id="PTHR47234">
    <property type="match status" value="1"/>
</dbReference>
<protein>
    <submittedName>
        <fullName evidence="3">TonB-dependent receptor</fullName>
    </submittedName>
</protein>
<dbReference type="Proteomes" id="UP000029227">
    <property type="component" value="Unassembled WGS sequence"/>
</dbReference>
<organism evidence="3 4">
    <name type="scientific">Photobacterium aphoticum</name>
    <dbReference type="NCBI Taxonomy" id="754436"/>
    <lineage>
        <taxon>Bacteria</taxon>
        <taxon>Pseudomonadati</taxon>
        <taxon>Pseudomonadota</taxon>
        <taxon>Gammaproteobacteria</taxon>
        <taxon>Vibrionales</taxon>
        <taxon>Vibrionaceae</taxon>
        <taxon>Photobacterium</taxon>
    </lineage>
</organism>
<dbReference type="Pfam" id="PF07715">
    <property type="entry name" value="Plug"/>
    <property type="match status" value="1"/>
</dbReference>
<feature type="domain" description="TonB-dependent receptor plug" evidence="2">
    <location>
        <begin position="51"/>
        <end position="123"/>
    </location>
</feature>
<dbReference type="SUPFAM" id="SSF56935">
    <property type="entry name" value="Porins"/>
    <property type="match status" value="1"/>
</dbReference>
<keyword evidence="3" id="KW-0675">Receptor</keyword>
<keyword evidence="1" id="KW-0732">Signal</keyword>
<sequence length="134" mass="13961">MNKKTTALSVAISLALGSSFVATAAYAEEQQVEKLQKMKVTGSRLTRASMEGSTPVAVIGRAEIERAGDVSIADVLRKTSYNSFGSYSESSGSNWQSQATVSLRGLGASRTLVLVNGKRLPGSATMGAAPLTSM</sequence>
<dbReference type="Gene3D" id="2.170.130.10">
    <property type="entry name" value="TonB-dependent receptor, plug domain"/>
    <property type="match status" value="1"/>
</dbReference>
<dbReference type="InterPro" id="IPR012910">
    <property type="entry name" value="Plug_dom"/>
</dbReference>
<evidence type="ECO:0000256" key="1">
    <source>
        <dbReference type="SAM" id="SignalP"/>
    </source>
</evidence>
<gene>
    <name evidence="3" type="ORF">JCM19237_827</name>
</gene>
<name>A0A090R0G4_9GAMM</name>
<dbReference type="EMBL" id="BBMN01000018">
    <property type="protein sequence ID" value="GAL07589.1"/>
    <property type="molecule type" value="Genomic_DNA"/>
</dbReference>
<dbReference type="eggNOG" id="COG4206">
    <property type="taxonomic scope" value="Bacteria"/>
</dbReference>